<organism evidence="1 2">
    <name type="scientific">Trema orientale</name>
    <name type="common">Charcoal tree</name>
    <name type="synonym">Celtis orientalis</name>
    <dbReference type="NCBI Taxonomy" id="63057"/>
    <lineage>
        <taxon>Eukaryota</taxon>
        <taxon>Viridiplantae</taxon>
        <taxon>Streptophyta</taxon>
        <taxon>Embryophyta</taxon>
        <taxon>Tracheophyta</taxon>
        <taxon>Spermatophyta</taxon>
        <taxon>Magnoliopsida</taxon>
        <taxon>eudicotyledons</taxon>
        <taxon>Gunneridae</taxon>
        <taxon>Pentapetalae</taxon>
        <taxon>rosids</taxon>
        <taxon>fabids</taxon>
        <taxon>Rosales</taxon>
        <taxon>Cannabaceae</taxon>
        <taxon>Trema</taxon>
    </lineage>
</organism>
<keyword evidence="2" id="KW-1185">Reference proteome</keyword>
<evidence type="ECO:0000313" key="1">
    <source>
        <dbReference type="EMBL" id="PON84564.1"/>
    </source>
</evidence>
<evidence type="ECO:0000313" key="2">
    <source>
        <dbReference type="Proteomes" id="UP000237000"/>
    </source>
</evidence>
<dbReference type="Proteomes" id="UP000237000">
    <property type="component" value="Unassembled WGS sequence"/>
</dbReference>
<dbReference type="AlphaFoldDB" id="A0A2P5EGE0"/>
<gene>
    <name evidence="1" type="ORF">TorRG33x02_196310</name>
</gene>
<comment type="caution">
    <text evidence="1">The sequence shown here is derived from an EMBL/GenBank/DDBJ whole genome shotgun (WGS) entry which is preliminary data.</text>
</comment>
<sequence>MESDPSIYRLSPISASSSSNPTSPITSSFSALASANFLLLRWSIRVRTAMPSSSIWIHFNAMGIRSILRGRLGPSTMWSRSQKEFSSKAGYFSSFMGPLVEETRTELMSAITTENGSLYRGIKFLKKNEEVHKAPGDFLYSIFLKKVKNEDDPKASYQPKFGDLLAIGNSTSKKSLEKDYIVALVHKSEEDNNILVCLSKQLNNNGLSNLLRQMLQFQKSQQGSLNKFLF</sequence>
<reference evidence="2" key="1">
    <citation type="submission" date="2016-06" db="EMBL/GenBank/DDBJ databases">
        <title>Parallel loss of symbiosis genes in relatives of nitrogen-fixing non-legume Parasponia.</title>
        <authorList>
            <person name="Van Velzen R."/>
            <person name="Holmer R."/>
            <person name="Bu F."/>
            <person name="Rutten L."/>
            <person name="Van Zeijl A."/>
            <person name="Liu W."/>
            <person name="Santuari L."/>
            <person name="Cao Q."/>
            <person name="Sharma T."/>
            <person name="Shen D."/>
            <person name="Roswanjaya Y."/>
            <person name="Wardhani T."/>
            <person name="Kalhor M.S."/>
            <person name="Jansen J."/>
            <person name="Van den Hoogen J."/>
            <person name="Gungor B."/>
            <person name="Hartog M."/>
            <person name="Hontelez J."/>
            <person name="Verver J."/>
            <person name="Yang W.-C."/>
            <person name="Schijlen E."/>
            <person name="Repin R."/>
            <person name="Schilthuizen M."/>
            <person name="Schranz E."/>
            <person name="Heidstra R."/>
            <person name="Miyata K."/>
            <person name="Fedorova E."/>
            <person name="Kohlen W."/>
            <person name="Bisseling T."/>
            <person name="Smit S."/>
            <person name="Geurts R."/>
        </authorList>
    </citation>
    <scope>NUCLEOTIDE SEQUENCE [LARGE SCALE GENOMIC DNA]</scope>
    <source>
        <strain evidence="2">cv. RG33-2</strain>
    </source>
</reference>
<name>A0A2P5EGE0_TREOI</name>
<protein>
    <submittedName>
        <fullName evidence="1">Uncharacterized protein</fullName>
    </submittedName>
</protein>
<accession>A0A2P5EGE0</accession>
<dbReference type="InParanoid" id="A0A2P5EGE0"/>
<dbReference type="EMBL" id="JXTC01000160">
    <property type="protein sequence ID" value="PON84564.1"/>
    <property type="molecule type" value="Genomic_DNA"/>
</dbReference>
<proteinExistence type="predicted"/>